<accession>A0ABP4USI5</accession>
<dbReference type="EMBL" id="BAAANF010000022">
    <property type="protein sequence ID" value="GAA1711164.1"/>
    <property type="molecule type" value="Genomic_DNA"/>
</dbReference>
<sequence length="114" mass="11923">MPEGRRVGLAGFGGAGANPSLEIPMRCHLAFRMRRHDPPAIPSAAVDQDERPETRSPFAPCDETGPEPVNGGEARAAPPPILSDPAVPGQAPPRPVHPPSDRTYTSDAAVAGRC</sequence>
<comment type="caution">
    <text evidence="2">The sequence shown here is derived from an EMBL/GenBank/DDBJ whole genome shotgun (WGS) entry which is preliminary data.</text>
</comment>
<feature type="region of interest" description="Disordered" evidence="1">
    <location>
        <begin position="1"/>
        <end position="21"/>
    </location>
</feature>
<evidence type="ECO:0000256" key="1">
    <source>
        <dbReference type="SAM" id="MobiDB-lite"/>
    </source>
</evidence>
<gene>
    <name evidence="2" type="ORF">GCM10009745_69060</name>
</gene>
<feature type="region of interest" description="Disordered" evidence="1">
    <location>
        <begin position="38"/>
        <end position="114"/>
    </location>
</feature>
<organism evidence="2 3">
    <name type="scientific">Kribbella yunnanensis</name>
    <dbReference type="NCBI Taxonomy" id="190194"/>
    <lineage>
        <taxon>Bacteria</taxon>
        <taxon>Bacillati</taxon>
        <taxon>Actinomycetota</taxon>
        <taxon>Actinomycetes</taxon>
        <taxon>Propionibacteriales</taxon>
        <taxon>Kribbellaceae</taxon>
        <taxon>Kribbella</taxon>
    </lineage>
</organism>
<keyword evidence="3" id="KW-1185">Reference proteome</keyword>
<protein>
    <submittedName>
        <fullName evidence="2">Uncharacterized protein</fullName>
    </submittedName>
</protein>
<dbReference type="Proteomes" id="UP001500280">
    <property type="component" value="Unassembled WGS sequence"/>
</dbReference>
<evidence type="ECO:0000313" key="3">
    <source>
        <dbReference type="Proteomes" id="UP001500280"/>
    </source>
</evidence>
<evidence type="ECO:0000313" key="2">
    <source>
        <dbReference type="EMBL" id="GAA1711164.1"/>
    </source>
</evidence>
<proteinExistence type="predicted"/>
<reference evidence="3" key="1">
    <citation type="journal article" date="2019" name="Int. J. Syst. Evol. Microbiol.">
        <title>The Global Catalogue of Microorganisms (GCM) 10K type strain sequencing project: providing services to taxonomists for standard genome sequencing and annotation.</title>
        <authorList>
            <consortium name="The Broad Institute Genomics Platform"/>
            <consortium name="The Broad Institute Genome Sequencing Center for Infectious Disease"/>
            <person name="Wu L."/>
            <person name="Ma J."/>
        </authorList>
    </citation>
    <scope>NUCLEOTIDE SEQUENCE [LARGE SCALE GENOMIC DNA]</scope>
    <source>
        <strain evidence="3">JCM 14307</strain>
    </source>
</reference>
<name>A0ABP4USI5_9ACTN</name>